<evidence type="ECO:0000313" key="1">
    <source>
        <dbReference type="EMBL" id="BAT84675.1"/>
    </source>
</evidence>
<organism evidence="1 2">
    <name type="scientific">Vigna angularis var. angularis</name>
    <dbReference type="NCBI Taxonomy" id="157739"/>
    <lineage>
        <taxon>Eukaryota</taxon>
        <taxon>Viridiplantae</taxon>
        <taxon>Streptophyta</taxon>
        <taxon>Embryophyta</taxon>
        <taxon>Tracheophyta</taxon>
        <taxon>Spermatophyta</taxon>
        <taxon>Magnoliopsida</taxon>
        <taxon>eudicotyledons</taxon>
        <taxon>Gunneridae</taxon>
        <taxon>Pentapetalae</taxon>
        <taxon>rosids</taxon>
        <taxon>fabids</taxon>
        <taxon>Fabales</taxon>
        <taxon>Fabaceae</taxon>
        <taxon>Papilionoideae</taxon>
        <taxon>50 kb inversion clade</taxon>
        <taxon>NPAAA clade</taxon>
        <taxon>indigoferoid/millettioid clade</taxon>
        <taxon>Phaseoleae</taxon>
        <taxon>Vigna</taxon>
    </lineage>
</organism>
<dbReference type="Proteomes" id="UP000291084">
    <property type="component" value="Chromosome 4"/>
</dbReference>
<dbReference type="EMBL" id="AP015037">
    <property type="protein sequence ID" value="BAT84675.1"/>
    <property type="molecule type" value="Genomic_DNA"/>
</dbReference>
<name>A0A0S3RVQ9_PHAAN</name>
<accession>A0A0S3RVQ9</accession>
<proteinExistence type="predicted"/>
<dbReference type="AlphaFoldDB" id="A0A0S3RVQ9"/>
<protein>
    <submittedName>
        <fullName evidence="1">Uncharacterized protein</fullName>
    </submittedName>
</protein>
<sequence length="78" mass="8696">VTHVLTTKEVETETCQGKQDGKDKSSREHWLQTTKELAVCVVILCFWLWPSCPSCMDGLRCPSCMVGLGCLSYVTLQS</sequence>
<reference evidence="1 2" key="1">
    <citation type="journal article" date="2015" name="Sci. Rep.">
        <title>The power of single molecule real-time sequencing technology in the de novo assembly of a eukaryotic genome.</title>
        <authorList>
            <person name="Sakai H."/>
            <person name="Naito K."/>
            <person name="Ogiso-Tanaka E."/>
            <person name="Takahashi Y."/>
            <person name="Iseki K."/>
            <person name="Muto C."/>
            <person name="Satou K."/>
            <person name="Teruya K."/>
            <person name="Shiroma A."/>
            <person name="Shimoji M."/>
            <person name="Hirano T."/>
            <person name="Itoh T."/>
            <person name="Kaga A."/>
            <person name="Tomooka N."/>
        </authorList>
    </citation>
    <scope>NUCLEOTIDE SEQUENCE [LARGE SCALE GENOMIC DNA]</scope>
    <source>
        <strain evidence="2">cv. Shumari</strain>
    </source>
</reference>
<keyword evidence="2" id="KW-1185">Reference proteome</keyword>
<evidence type="ECO:0000313" key="2">
    <source>
        <dbReference type="Proteomes" id="UP000291084"/>
    </source>
</evidence>
<feature type="non-terminal residue" evidence="1">
    <location>
        <position position="1"/>
    </location>
</feature>
<gene>
    <name evidence="1" type="primary">Vigan.04G210700</name>
    <name evidence="1" type="ORF">VIGAN_04210700</name>
</gene>